<dbReference type="Proteomes" id="UP000286038">
    <property type="component" value="Unassembled WGS sequence"/>
</dbReference>
<evidence type="ECO:0000256" key="1">
    <source>
        <dbReference type="ARBA" id="ARBA00004442"/>
    </source>
</evidence>
<evidence type="ECO:0000256" key="4">
    <source>
        <dbReference type="ARBA" id="ARBA00022452"/>
    </source>
</evidence>
<dbReference type="PANTHER" id="PTHR30026">
    <property type="entry name" value="OUTER MEMBRANE PROTEIN TOLC"/>
    <property type="match status" value="1"/>
</dbReference>
<proteinExistence type="inferred from homology"/>
<protein>
    <submittedName>
        <fullName evidence="8">TolC family protein</fullName>
    </submittedName>
</protein>
<evidence type="ECO:0000256" key="2">
    <source>
        <dbReference type="ARBA" id="ARBA00007613"/>
    </source>
</evidence>
<dbReference type="GO" id="GO:0015288">
    <property type="term" value="F:porin activity"/>
    <property type="evidence" value="ECO:0007669"/>
    <property type="project" value="TreeGrafter"/>
</dbReference>
<keyword evidence="7" id="KW-0998">Cell outer membrane</keyword>
<dbReference type="InterPro" id="IPR051906">
    <property type="entry name" value="TolC-like"/>
</dbReference>
<evidence type="ECO:0000313" key="9">
    <source>
        <dbReference type="Proteomes" id="UP000286038"/>
    </source>
</evidence>
<dbReference type="EMBL" id="QRPV01000012">
    <property type="protein sequence ID" value="RHM42486.1"/>
    <property type="molecule type" value="Genomic_DNA"/>
</dbReference>
<reference evidence="8 9" key="1">
    <citation type="submission" date="2018-08" db="EMBL/GenBank/DDBJ databases">
        <title>A genome reference for cultivated species of the human gut microbiota.</title>
        <authorList>
            <person name="Zou Y."/>
            <person name="Xue W."/>
            <person name="Luo G."/>
        </authorList>
    </citation>
    <scope>NUCLEOTIDE SEQUENCE [LARGE SCALE GENOMIC DNA]</scope>
    <source>
        <strain evidence="8 9">AF34-33</strain>
    </source>
</reference>
<accession>A0A415QH18</accession>
<evidence type="ECO:0000256" key="5">
    <source>
        <dbReference type="ARBA" id="ARBA00022692"/>
    </source>
</evidence>
<dbReference type="GO" id="GO:1990281">
    <property type="term" value="C:efflux pump complex"/>
    <property type="evidence" value="ECO:0007669"/>
    <property type="project" value="TreeGrafter"/>
</dbReference>
<keyword evidence="5" id="KW-0812">Transmembrane</keyword>
<organism evidence="8 9">
    <name type="scientific">Butyricimonas virosa</name>
    <dbReference type="NCBI Taxonomy" id="544645"/>
    <lineage>
        <taxon>Bacteria</taxon>
        <taxon>Pseudomonadati</taxon>
        <taxon>Bacteroidota</taxon>
        <taxon>Bacteroidia</taxon>
        <taxon>Bacteroidales</taxon>
        <taxon>Odoribacteraceae</taxon>
        <taxon>Butyricimonas</taxon>
    </lineage>
</organism>
<comment type="similarity">
    <text evidence="2">Belongs to the outer membrane factor (OMF) (TC 1.B.17) family.</text>
</comment>
<dbReference type="RefSeq" id="WP_118450149.1">
    <property type="nucleotide sequence ID" value="NZ_CABJDM010000012.1"/>
</dbReference>
<dbReference type="GO" id="GO:0009279">
    <property type="term" value="C:cell outer membrane"/>
    <property type="evidence" value="ECO:0007669"/>
    <property type="project" value="UniProtKB-SubCell"/>
</dbReference>
<dbReference type="PANTHER" id="PTHR30026:SF20">
    <property type="entry name" value="OUTER MEMBRANE PROTEIN TOLC"/>
    <property type="match status" value="1"/>
</dbReference>
<keyword evidence="3" id="KW-0813">Transport</keyword>
<evidence type="ECO:0000256" key="3">
    <source>
        <dbReference type="ARBA" id="ARBA00022448"/>
    </source>
</evidence>
<comment type="caution">
    <text evidence="8">The sequence shown here is derived from an EMBL/GenBank/DDBJ whole genome shotgun (WGS) entry which is preliminary data.</text>
</comment>
<dbReference type="GO" id="GO:0015562">
    <property type="term" value="F:efflux transmembrane transporter activity"/>
    <property type="evidence" value="ECO:0007669"/>
    <property type="project" value="InterPro"/>
</dbReference>
<comment type="subcellular location">
    <subcellularLocation>
        <location evidence="1">Cell outer membrane</location>
    </subcellularLocation>
</comment>
<sequence length="456" mass="51170">MSFLSDVYSRLKNVKRGMLVFFGSASVLFAMPGESYAQSGKTWSLRACIEHAREHNIQVAYTRVALENTRVELARGRAQRLPSLDFSSTQGWGHQKKAGANGDMKSSSAYTGNYSLNGNMVLYQGGKLSRSVQQQELAEKAMMQDMMVAQNDIEIAVTRAYLQVLYANEMLKTDRQTLESSEAQLARTREFQKAGSVSASDLAQMEAQYSSDRYRVVQAENDLALSKLQLKQLLELEPEESFEVFFPELDEEDVIVVIPRLEDVYREALEQMPEMKSSQVNVEASVLGEKIAKGDYLPGVSLSASVSTGHDSKGRGSYFSQMDDRLVENVGLNISIPISNRKQARLNVSRAKLQTEQARLDERNTRKDLLQTVESLHQDVVAARSRYSAAVQRVKFAGESYRQVQAEFAAGMKSAVDLLVEKNNYLSALQEQIQAKYQAVLAFKLLNFYRNEPIDI</sequence>
<dbReference type="Gene3D" id="1.20.1600.10">
    <property type="entry name" value="Outer membrane efflux proteins (OEP)"/>
    <property type="match status" value="1"/>
</dbReference>
<keyword evidence="6" id="KW-0472">Membrane</keyword>
<evidence type="ECO:0000256" key="7">
    <source>
        <dbReference type="ARBA" id="ARBA00023237"/>
    </source>
</evidence>
<dbReference type="AlphaFoldDB" id="A0A415QH18"/>
<dbReference type="Pfam" id="PF02321">
    <property type="entry name" value="OEP"/>
    <property type="match status" value="2"/>
</dbReference>
<dbReference type="SUPFAM" id="SSF56954">
    <property type="entry name" value="Outer membrane efflux proteins (OEP)"/>
    <property type="match status" value="1"/>
</dbReference>
<dbReference type="InterPro" id="IPR003423">
    <property type="entry name" value="OMP_efflux"/>
</dbReference>
<name>A0A415QH18_9BACT</name>
<keyword evidence="4" id="KW-1134">Transmembrane beta strand</keyword>
<evidence type="ECO:0000313" key="8">
    <source>
        <dbReference type="EMBL" id="RHM42486.1"/>
    </source>
</evidence>
<gene>
    <name evidence="8" type="ORF">DWZ68_10785</name>
</gene>
<evidence type="ECO:0000256" key="6">
    <source>
        <dbReference type="ARBA" id="ARBA00023136"/>
    </source>
</evidence>